<gene>
    <name evidence="2" type="ORF">BGTH12_LOCUS1065</name>
</gene>
<feature type="domain" description="Fungal-type protein kinase" evidence="1">
    <location>
        <begin position="93"/>
        <end position="280"/>
    </location>
</feature>
<dbReference type="EMBL" id="CAJHIT010000002">
    <property type="protein sequence ID" value="CAD6499707.1"/>
    <property type="molecule type" value="Genomic_DNA"/>
</dbReference>
<accession>A0A9W4CWJ9</accession>
<dbReference type="Proteomes" id="UP000683417">
    <property type="component" value="Unassembled WGS sequence"/>
</dbReference>
<comment type="caution">
    <text evidence="2">The sequence shown here is derived from an EMBL/GenBank/DDBJ whole genome shotgun (WGS) entry which is preliminary data.</text>
</comment>
<dbReference type="PANTHER" id="PTHR38248">
    <property type="entry name" value="FUNK1 6"/>
    <property type="match status" value="1"/>
</dbReference>
<organism evidence="2 3">
    <name type="scientific">Blumeria graminis f. sp. triticale</name>
    <dbReference type="NCBI Taxonomy" id="1689686"/>
    <lineage>
        <taxon>Eukaryota</taxon>
        <taxon>Fungi</taxon>
        <taxon>Dikarya</taxon>
        <taxon>Ascomycota</taxon>
        <taxon>Pezizomycotina</taxon>
        <taxon>Leotiomycetes</taxon>
        <taxon>Erysiphales</taxon>
        <taxon>Erysiphaceae</taxon>
        <taxon>Blumeria</taxon>
    </lineage>
</organism>
<dbReference type="PANTHER" id="PTHR38248:SF2">
    <property type="entry name" value="FUNK1 11"/>
    <property type="match status" value="1"/>
</dbReference>
<dbReference type="Pfam" id="PF17667">
    <property type="entry name" value="Pkinase_fungal"/>
    <property type="match status" value="2"/>
</dbReference>
<proteinExistence type="predicted"/>
<name>A0A9W4CWJ9_BLUGR</name>
<protein>
    <submittedName>
        <fullName evidence="2">BgTH12-03815</fullName>
    </submittedName>
</protein>
<evidence type="ECO:0000259" key="1">
    <source>
        <dbReference type="Pfam" id="PF17667"/>
    </source>
</evidence>
<dbReference type="AlphaFoldDB" id="A0A9W4CWJ9"/>
<evidence type="ECO:0000313" key="3">
    <source>
        <dbReference type="Proteomes" id="UP000683417"/>
    </source>
</evidence>
<sequence length="534" mass="60801">MWSVYFEGKKWTPQTKCIWQSYKDWLKMFKEKFLKGIPVSGTRPTTEVSAVGRKTKLFPLKGHYCRTVGPGQLTGSERPRQLDFLIKSIDLPLNAVTDWTENGVIGEFSAKPVEDVRKEKFEQLTRYAREIFCSQPLRRFLHGFCLYETDLELWLFDRSGAYSTGIISIRDSQEYLVRAISSYLLMSKNELGFDQTIKEKNGVYFVQIKKEGSKSSKKYKINPVPIIRPKTLVNCGTTCFETTDELNIIKCSWSRDPGAAEVKLLKEARGTKGVVDMAGKNKHISKGSGPQKPTLKPFKRDRNLTRVVVTPRGYPLHWSRTILEFLVVIRDSIVAHRRLYIEKKILHCDVSEGNVVLVRPDGDNSIRGMLIDLDHAVSSNVDTKKDGNSLLTGTVKFMALERLDWAVTKNKTIQCTYRHDLESFFYVFLVGCIEFEREDDAAEIEELQNWSSNSIFTSNGTKVACVTGFRSHILDIFSTSFFDLKDLAIKLRTILFGESTVEVGTPDDPNPMYEGMIAAFSNTIEQIRGKINLP</sequence>
<evidence type="ECO:0000313" key="2">
    <source>
        <dbReference type="EMBL" id="CAD6499707.1"/>
    </source>
</evidence>
<reference evidence="2" key="1">
    <citation type="submission" date="2020-10" db="EMBL/GenBank/DDBJ databases">
        <authorList>
            <person name="Muller C M."/>
        </authorList>
    </citation>
    <scope>NUCLEOTIDE SEQUENCE</scope>
    <source>
        <strain evidence="2">THUN-12</strain>
    </source>
</reference>
<dbReference type="InterPro" id="IPR040976">
    <property type="entry name" value="Pkinase_fungal"/>
</dbReference>
<feature type="domain" description="Fungal-type protein kinase" evidence="1">
    <location>
        <begin position="299"/>
        <end position="432"/>
    </location>
</feature>